<dbReference type="InterPro" id="IPR046342">
    <property type="entry name" value="CBS_dom_sf"/>
</dbReference>
<protein>
    <recommendedName>
        <fullName evidence="3">CBS domain-containing protein</fullName>
    </recommendedName>
</protein>
<gene>
    <name evidence="1" type="ORF">CKO43_17295</name>
</gene>
<name>A0ABS1DYE1_RUBGE</name>
<dbReference type="RefSeq" id="WP_200231311.1">
    <property type="nucleotide sequence ID" value="NZ_NRRT01000065.1"/>
</dbReference>
<sequence>MSRDSALATRSLETGAVLAQAQPWQTFPVTLDSAAVAVMTDLTVVKAATVSPAATLRQAEQKMIYQGVRLLFVVSDVPAVEGLIASTDLRGERTLRLVQQRGLRYDDIAVGDVMTPRAQLDAIEFARLQPARVGNLVATLKKLGRNHLLVVDGGGVGVPPRLRGIVSRSQIERQLGRAIDIVPVATSFADLPQMLA</sequence>
<evidence type="ECO:0000313" key="2">
    <source>
        <dbReference type="Proteomes" id="UP001041814"/>
    </source>
</evidence>
<accession>A0ABS1DYE1</accession>
<dbReference type="Proteomes" id="UP001041814">
    <property type="component" value="Unassembled WGS sequence"/>
</dbReference>
<evidence type="ECO:0008006" key="3">
    <source>
        <dbReference type="Google" id="ProtNLM"/>
    </source>
</evidence>
<dbReference type="SUPFAM" id="SSF54631">
    <property type="entry name" value="CBS-domain pair"/>
    <property type="match status" value="1"/>
</dbReference>
<dbReference type="Gene3D" id="3.10.580.10">
    <property type="entry name" value="CBS-domain"/>
    <property type="match status" value="1"/>
</dbReference>
<evidence type="ECO:0000313" key="1">
    <source>
        <dbReference type="EMBL" id="MBK1714528.1"/>
    </source>
</evidence>
<organism evidence="1 2">
    <name type="scientific">Rubrivivax gelatinosus</name>
    <name type="common">Rhodocyclus gelatinosus</name>
    <name type="synonym">Rhodopseudomonas gelatinosa</name>
    <dbReference type="NCBI Taxonomy" id="28068"/>
    <lineage>
        <taxon>Bacteria</taxon>
        <taxon>Pseudomonadati</taxon>
        <taxon>Pseudomonadota</taxon>
        <taxon>Betaproteobacteria</taxon>
        <taxon>Burkholderiales</taxon>
        <taxon>Sphaerotilaceae</taxon>
        <taxon>Rubrivivax</taxon>
    </lineage>
</organism>
<reference evidence="1" key="2">
    <citation type="journal article" date="2020" name="Microorganisms">
        <title>Osmotic Adaptation and Compatible Solute Biosynthesis of Phototrophic Bacteria as Revealed from Genome Analyses.</title>
        <authorList>
            <person name="Imhoff J.F."/>
            <person name="Rahn T."/>
            <person name="Kunzel S."/>
            <person name="Keller A."/>
            <person name="Neulinger S.C."/>
        </authorList>
    </citation>
    <scope>NUCLEOTIDE SEQUENCE</scope>
    <source>
        <strain evidence="1">IM 151</strain>
    </source>
</reference>
<reference evidence="1" key="1">
    <citation type="submission" date="2017-08" db="EMBL/GenBank/DDBJ databases">
        <authorList>
            <person name="Imhoff J.F."/>
            <person name="Rahn T."/>
            <person name="Kuenzel S."/>
            <person name="Neulinger S.C."/>
        </authorList>
    </citation>
    <scope>NUCLEOTIDE SEQUENCE</scope>
    <source>
        <strain evidence="1">IM 151</strain>
    </source>
</reference>
<proteinExistence type="predicted"/>
<keyword evidence="2" id="KW-1185">Reference proteome</keyword>
<comment type="caution">
    <text evidence="1">The sequence shown here is derived from an EMBL/GenBank/DDBJ whole genome shotgun (WGS) entry which is preliminary data.</text>
</comment>
<dbReference type="EMBL" id="NRRU01000071">
    <property type="protein sequence ID" value="MBK1714528.1"/>
    <property type="molecule type" value="Genomic_DNA"/>
</dbReference>